<proteinExistence type="predicted"/>
<feature type="transmembrane region" description="Helical" evidence="1">
    <location>
        <begin position="235"/>
        <end position="253"/>
    </location>
</feature>
<keyword evidence="1" id="KW-0472">Membrane</keyword>
<evidence type="ECO:0000313" key="3">
    <source>
        <dbReference type="Proteomes" id="UP000461880"/>
    </source>
</evidence>
<comment type="caution">
    <text evidence="2">The sequence shown here is derived from an EMBL/GenBank/DDBJ whole genome shotgun (WGS) entry which is preliminary data.</text>
</comment>
<keyword evidence="2" id="KW-0378">Hydrolase</keyword>
<feature type="transmembrane region" description="Helical" evidence="1">
    <location>
        <begin position="110"/>
        <end position="133"/>
    </location>
</feature>
<dbReference type="GO" id="GO:0006508">
    <property type="term" value="P:proteolysis"/>
    <property type="evidence" value="ECO:0007669"/>
    <property type="project" value="UniProtKB-KW"/>
</dbReference>
<accession>A0A7X2NUF6</accession>
<evidence type="ECO:0000313" key="2">
    <source>
        <dbReference type="EMBL" id="MSS59506.1"/>
    </source>
</evidence>
<keyword evidence="1" id="KW-0812">Transmembrane</keyword>
<dbReference type="RefSeq" id="WP_154505761.1">
    <property type="nucleotide sequence ID" value="NZ_JAQXPC010000059.1"/>
</dbReference>
<feature type="transmembrane region" description="Helical" evidence="1">
    <location>
        <begin position="6"/>
        <end position="29"/>
    </location>
</feature>
<keyword evidence="2" id="KW-0482">Metalloprotease</keyword>
<gene>
    <name evidence="2" type="ORF">FYJ51_11445</name>
</gene>
<sequence>MKVSSASMFMMGIDAAMGILIPVVLVVLLRKKKHCDLKPFFAGWIVFLLFANVLEQIVHSLVLSSSIGTVIRSSAGMMALYGAVMAALFEETGRRLAFSKVLKKNLDHPWNSWMYGAGHGGAEVFTILTIGMITNLVYAKAINSGTEAELLAGLTSAQTAQMQNLFAQLAETPAWMYLFSLMERISAMILQISLSVLVAASVRLGKNGNRYLLAAYLIHFGADFLSVFMGSAGPVWLAEIGILIMALLTAFYAQKVWEKEC</sequence>
<keyword evidence="2" id="KW-0645">Protease</keyword>
<protein>
    <submittedName>
        <fullName evidence="2">YhfC family intramembrane metalloprotease</fullName>
    </submittedName>
</protein>
<organism evidence="2 3">
    <name type="scientific">Stecheria intestinalis</name>
    <dbReference type="NCBI Taxonomy" id="2606630"/>
    <lineage>
        <taxon>Bacteria</taxon>
        <taxon>Bacillati</taxon>
        <taxon>Bacillota</taxon>
        <taxon>Erysipelotrichia</taxon>
        <taxon>Erysipelotrichales</taxon>
        <taxon>Erysipelotrichaceae</taxon>
        <taxon>Stecheria</taxon>
    </lineage>
</organism>
<feature type="transmembrane region" description="Helical" evidence="1">
    <location>
        <begin position="185"/>
        <end position="204"/>
    </location>
</feature>
<reference evidence="2 3" key="1">
    <citation type="submission" date="2019-08" db="EMBL/GenBank/DDBJ databases">
        <title>In-depth cultivation of the pig gut microbiome towards novel bacterial diversity and tailored functional studies.</title>
        <authorList>
            <person name="Wylensek D."/>
            <person name="Hitch T.C.A."/>
            <person name="Clavel T."/>
        </authorList>
    </citation>
    <scope>NUCLEOTIDE SEQUENCE [LARGE SCALE GENOMIC DNA]</scope>
    <source>
        <strain evidence="2 3">Oil+RF-744-GAM-WT-6</strain>
    </source>
</reference>
<dbReference type="InterPro" id="IPR011397">
    <property type="entry name" value="YhfC"/>
</dbReference>
<keyword evidence="3" id="KW-1185">Reference proteome</keyword>
<feature type="transmembrane region" description="Helical" evidence="1">
    <location>
        <begin position="69"/>
        <end position="89"/>
    </location>
</feature>
<dbReference type="Proteomes" id="UP000461880">
    <property type="component" value="Unassembled WGS sequence"/>
</dbReference>
<dbReference type="PIRSF" id="PIRSF033101">
    <property type="entry name" value="UCP033101"/>
    <property type="match status" value="1"/>
</dbReference>
<evidence type="ECO:0000256" key="1">
    <source>
        <dbReference type="SAM" id="Phobius"/>
    </source>
</evidence>
<dbReference type="EMBL" id="VUMN01000034">
    <property type="protein sequence ID" value="MSS59506.1"/>
    <property type="molecule type" value="Genomic_DNA"/>
</dbReference>
<feature type="transmembrane region" description="Helical" evidence="1">
    <location>
        <begin position="211"/>
        <end position="229"/>
    </location>
</feature>
<feature type="transmembrane region" description="Helical" evidence="1">
    <location>
        <begin position="41"/>
        <end position="63"/>
    </location>
</feature>
<dbReference type="GO" id="GO:0008237">
    <property type="term" value="F:metallopeptidase activity"/>
    <property type="evidence" value="ECO:0007669"/>
    <property type="project" value="UniProtKB-KW"/>
</dbReference>
<dbReference type="Pfam" id="PF10086">
    <property type="entry name" value="YhfC"/>
    <property type="match status" value="1"/>
</dbReference>
<name>A0A7X2NUF6_9FIRM</name>
<dbReference type="AlphaFoldDB" id="A0A7X2NUF6"/>
<keyword evidence="1" id="KW-1133">Transmembrane helix</keyword>